<keyword evidence="5" id="KW-0234">DNA repair</keyword>
<dbReference type="PROSITE" id="PS50164">
    <property type="entry name" value="GIY_YIG"/>
    <property type="match status" value="1"/>
</dbReference>
<reference evidence="11 12" key="1">
    <citation type="submission" date="2017-05" db="EMBL/GenBank/DDBJ databases">
        <authorList>
            <person name="Varghese N."/>
            <person name="Submissions S."/>
        </authorList>
    </citation>
    <scope>NUCLEOTIDE SEQUENCE [LARGE SCALE GENOMIC DNA]</scope>
    <source>
        <strain evidence="11 12">DSM 26001</strain>
    </source>
</reference>
<accession>A0ABY1PUY2</accession>
<keyword evidence="2" id="KW-0228">DNA excision</keyword>
<dbReference type="Gene3D" id="3.40.1440.10">
    <property type="entry name" value="GIY-YIG endonuclease"/>
    <property type="match status" value="1"/>
</dbReference>
<dbReference type="EMBL" id="FXUL01000002">
    <property type="protein sequence ID" value="SMP49595.1"/>
    <property type="molecule type" value="Genomic_DNA"/>
</dbReference>
<name>A0ABY1PUY2_9BURK</name>
<comment type="caution">
    <text evidence="11">The sequence shown here is derived from an EMBL/GenBank/DDBJ whole genome shotgun (WGS) entry which is preliminary data.</text>
</comment>
<proteinExistence type="predicted"/>
<dbReference type="SMART" id="SM00465">
    <property type="entry name" value="GIYc"/>
    <property type="match status" value="1"/>
</dbReference>
<dbReference type="PANTHER" id="PTHR30562">
    <property type="entry name" value="UVRC/OXIDOREDUCTASE"/>
    <property type="match status" value="1"/>
</dbReference>
<evidence type="ECO:0000256" key="6">
    <source>
        <dbReference type="ARBA" id="ARBA00023236"/>
    </source>
</evidence>
<keyword evidence="6" id="KW-0742">SOS response</keyword>
<sequence length="298" mass="32135">MRSRVSSIGLIVRPNPASGYCYPDHIDRASLDALPREPGVYLFVGHDGEPVYIGKSVCLRSRVLSHLRTPEEAAMLRDTARIDFVRTAGDIGALLLESRLIKQMQPPYNALLRMVRDTYALGLDAGAAAPAVCSSGTRRPGRQLFGLFGSRASAEEALRALARRHGLCPALLGLEAMVCKRGCFSRQLGRCNGACIGAETAEQHAARLRAALAGMQEAVWPFAGAVGIVERGAGMRQVHVVDRWAYLGSLEGRRRRLARSGPPLVDIDTYKILAAPLLGGSFELVQCTVQDGLVTFVG</sequence>
<evidence type="ECO:0000313" key="11">
    <source>
        <dbReference type="EMBL" id="SMP49595.1"/>
    </source>
</evidence>
<evidence type="ECO:0000256" key="4">
    <source>
        <dbReference type="ARBA" id="ARBA00022881"/>
    </source>
</evidence>
<evidence type="ECO:0000259" key="10">
    <source>
        <dbReference type="PROSITE" id="PS50164"/>
    </source>
</evidence>
<keyword evidence="4" id="KW-0267">Excision nuclease</keyword>
<dbReference type="InterPro" id="IPR050066">
    <property type="entry name" value="UvrABC_protein_C"/>
</dbReference>
<keyword evidence="1" id="KW-0227">DNA damage</keyword>
<gene>
    <name evidence="11" type="ORF">SAMN06295970_102281</name>
</gene>
<evidence type="ECO:0000256" key="2">
    <source>
        <dbReference type="ARBA" id="ARBA00022769"/>
    </source>
</evidence>
<evidence type="ECO:0000313" key="12">
    <source>
        <dbReference type="Proteomes" id="UP001158049"/>
    </source>
</evidence>
<evidence type="ECO:0000256" key="5">
    <source>
        <dbReference type="ARBA" id="ARBA00023204"/>
    </source>
</evidence>
<keyword evidence="3" id="KW-0378">Hydrolase</keyword>
<dbReference type="Proteomes" id="UP001158049">
    <property type="component" value="Unassembled WGS sequence"/>
</dbReference>
<evidence type="ECO:0000256" key="9">
    <source>
        <dbReference type="ARBA" id="ARBA00042732"/>
    </source>
</evidence>
<dbReference type="InterPro" id="IPR035901">
    <property type="entry name" value="GIY-YIG_endonuc_sf"/>
</dbReference>
<dbReference type="RefSeq" id="WP_283441084.1">
    <property type="nucleotide sequence ID" value="NZ_FXUL01000002.1"/>
</dbReference>
<feature type="domain" description="GIY-YIG" evidence="10">
    <location>
        <begin position="36"/>
        <end position="110"/>
    </location>
</feature>
<dbReference type="PANTHER" id="PTHR30562:SF10">
    <property type="entry name" value="EXCINUCLEASE CHO"/>
    <property type="match status" value="1"/>
</dbReference>
<protein>
    <recommendedName>
        <fullName evidence="7">Excinuclease cho</fullName>
    </recommendedName>
    <alternativeName>
        <fullName evidence="9">Endonuclease cho</fullName>
    </alternativeName>
    <alternativeName>
        <fullName evidence="8">UvrC homolog protein</fullName>
    </alternativeName>
</protein>
<evidence type="ECO:0000256" key="7">
    <source>
        <dbReference type="ARBA" id="ARBA00040756"/>
    </source>
</evidence>
<dbReference type="SUPFAM" id="SSF82771">
    <property type="entry name" value="GIY-YIG endonuclease"/>
    <property type="match status" value="1"/>
</dbReference>
<keyword evidence="12" id="KW-1185">Reference proteome</keyword>
<evidence type="ECO:0000256" key="8">
    <source>
        <dbReference type="ARBA" id="ARBA00042138"/>
    </source>
</evidence>
<dbReference type="CDD" id="cd10434">
    <property type="entry name" value="GIY-YIG_UvrC_Cho"/>
    <property type="match status" value="1"/>
</dbReference>
<dbReference type="InterPro" id="IPR047296">
    <property type="entry name" value="GIY-YIG_UvrC_Cho"/>
</dbReference>
<evidence type="ECO:0000256" key="3">
    <source>
        <dbReference type="ARBA" id="ARBA00022801"/>
    </source>
</evidence>
<organism evidence="11 12">
    <name type="scientific">Noviherbaspirillum suwonense</name>
    <dbReference type="NCBI Taxonomy" id="1224511"/>
    <lineage>
        <taxon>Bacteria</taxon>
        <taxon>Pseudomonadati</taxon>
        <taxon>Pseudomonadota</taxon>
        <taxon>Betaproteobacteria</taxon>
        <taxon>Burkholderiales</taxon>
        <taxon>Oxalobacteraceae</taxon>
        <taxon>Noviherbaspirillum</taxon>
    </lineage>
</organism>
<evidence type="ECO:0000256" key="1">
    <source>
        <dbReference type="ARBA" id="ARBA00022763"/>
    </source>
</evidence>
<dbReference type="InterPro" id="IPR000305">
    <property type="entry name" value="GIY-YIG_endonuc"/>
</dbReference>